<keyword evidence="6" id="KW-0547">Nucleotide-binding</keyword>
<dbReference type="NCBIfam" id="TIGR01727">
    <property type="entry name" value="oligo_HPY"/>
    <property type="match status" value="1"/>
</dbReference>
<keyword evidence="8" id="KW-0472">Membrane</keyword>
<evidence type="ECO:0000256" key="7">
    <source>
        <dbReference type="ARBA" id="ARBA00022840"/>
    </source>
</evidence>
<comment type="caution">
    <text evidence="10">The sequence shown here is derived from an EMBL/GenBank/DDBJ whole genome shotgun (WGS) entry which is preliminary data.</text>
</comment>
<evidence type="ECO:0000256" key="6">
    <source>
        <dbReference type="ARBA" id="ARBA00022741"/>
    </source>
</evidence>
<dbReference type="InterPro" id="IPR003593">
    <property type="entry name" value="AAA+_ATPase"/>
</dbReference>
<comment type="subcellular location">
    <subcellularLocation>
        <location evidence="1">Cell inner membrane</location>
        <topology evidence="1">Peripheral membrane protein</topology>
    </subcellularLocation>
</comment>
<keyword evidence="5" id="KW-0997">Cell inner membrane</keyword>
<comment type="similarity">
    <text evidence="2">Belongs to the ABC transporter superfamily.</text>
</comment>
<dbReference type="CDD" id="cd03257">
    <property type="entry name" value="ABC_NikE_OppD_transporters"/>
    <property type="match status" value="1"/>
</dbReference>
<organism evidence="10 11">
    <name type="scientific">Candidatus Glomeribacter gigasporarum BEG34</name>
    <dbReference type="NCBI Taxonomy" id="1070319"/>
    <lineage>
        <taxon>Bacteria</taxon>
        <taxon>Pseudomonadati</taxon>
        <taxon>Pseudomonadota</taxon>
        <taxon>Betaproteobacteria</taxon>
        <taxon>Burkholderiales</taxon>
        <taxon>Burkholderiaceae</taxon>
        <taxon>Candidatus Glomeribacter</taxon>
    </lineage>
</organism>
<keyword evidence="11" id="KW-1185">Reference proteome</keyword>
<reference evidence="10 11" key="1">
    <citation type="submission" date="2011-08" db="EMBL/GenBank/DDBJ databases">
        <title>The genome of the obligate endobacterium of an arbuscular mycorrhizal fungus reveals an interphylum network of nutritional interactions.</title>
        <authorList>
            <person name="Ghignone S."/>
            <person name="Salvioli A."/>
            <person name="Anca I."/>
            <person name="Lumini E."/>
            <person name="Ortu G."/>
            <person name="Petiti L."/>
            <person name="Cruveiller S."/>
            <person name="Bianciotto V."/>
            <person name="Piffanelli P."/>
            <person name="Lanfranco L."/>
            <person name="Bonfante P."/>
        </authorList>
    </citation>
    <scope>NUCLEOTIDE SEQUENCE [LARGE SCALE GENOMIC DNA]</scope>
    <source>
        <strain evidence="10 11">BEG34</strain>
    </source>
</reference>
<dbReference type="PROSITE" id="PS50893">
    <property type="entry name" value="ABC_TRANSPORTER_2"/>
    <property type="match status" value="1"/>
</dbReference>
<dbReference type="SMART" id="SM00382">
    <property type="entry name" value="AAA"/>
    <property type="match status" value="1"/>
</dbReference>
<evidence type="ECO:0000256" key="1">
    <source>
        <dbReference type="ARBA" id="ARBA00004417"/>
    </source>
</evidence>
<dbReference type="PANTHER" id="PTHR43297:SF2">
    <property type="entry name" value="DIPEPTIDE TRANSPORT ATP-BINDING PROTEIN DPPD"/>
    <property type="match status" value="1"/>
</dbReference>
<dbReference type="SUPFAM" id="SSF52540">
    <property type="entry name" value="P-loop containing nucleoside triphosphate hydrolases"/>
    <property type="match status" value="1"/>
</dbReference>
<evidence type="ECO:0000313" key="11">
    <source>
        <dbReference type="Proteomes" id="UP000054051"/>
    </source>
</evidence>
<dbReference type="InterPro" id="IPR003439">
    <property type="entry name" value="ABC_transporter-like_ATP-bd"/>
</dbReference>
<dbReference type="EMBL" id="CAFB01000062">
    <property type="protein sequence ID" value="CCD30110.1"/>
    <property type="molecule type" value="Genomic_DNA"/>
</dbReference>
<dbReference type="Gene3D" id="3.40.50.300">
    <property type="entry name" value="P-loop containing nucleotide triphosphate hydrolases"/>
    <property type="match status" value="1"/>
</dbReference>
<dbReference type="GO" id="GO:0005524">
    <property type="term" value="F:ATP binding"/>
    <property type="evidence" value="ECO:0007669"/>
    <property type="project" value="UniProtKB-KW"/>
</dbReference>
<keyword evidence="4" id="KW-1003">Cell membrane</keyword>
<evidence type="ECO:0000256" key="3">
    <source>
        <dbReference type="ARBA" id="ARBA00022448"/>
    </source>
</evidence>
<keyword evidence="7 10" id="KW-0067">ATP-binding</keyword>
<keyword evidence="3" id="KW-0813">Transport</keyword>
<proteinExistence type="inferred from homology"/>
<evidence type="ECO:0000313" key="10">
    <source>
        <dbReference type="EMBL" id="CCD30110.1"/>
    </source>
</evidence>
<name>G2JBF6_9BURK</name>
<dbReference type="Pfam" id="PF00005">
    <property type="entry name" value="ABC_tran"/>
    <property type="match status" value="1"/>
</dbReference>
<dbReference type="GO" id="GO:0005886">
    <property type="term" value="C:plasma membrane"/>
    <property type="evidence" value="ECO:0007669"/>
    <property type="project" value="UniProtKB-SubCell"/>
</dbReference>
<evidence type="ECO:0000259" key="9">
    <source>
        <dbReference type="PROSITE" id="PS50893"/>
    </source>
</evidence>
<dbReference type="AlphaFoldDB" id="G2JBF6"/>
<dbReference type="eggNOG" id="COG0444">
    <property type="taxonomic scope" value="Bacteria"/>
</dbReference>
<evidence type="ECO:0000256" key="2">
    <source>
        <dbReference type="ARBA" id="ARBA00005417"/>
    </source>
</evidence>
<dbReference type="STRING" id="1070319.CAGGBEG34_430002"/>
<dbReference type="InterPro" id="IPR050388">
    <property type="entry name" value="ABC_Ni/Peptide_Import"/>
</dbReference>
<gene>
    <name evidence="10" type="primary">dppD</name>
    <name evidence="10" type="ORF">CAGGBEG34_430002</name>
</gene>
<dbReference type="FunFam" id="3.40.50.300:FF:000016">
    <property type="entry name" value="Oligopeptide ABC transporter ATP-binding component"/>
    <property type="match status" value="1"/>
</dbReference>
<evidence type="ECO:0000256" key="4">
    <source>
        <dbReference type="ARBA" id="ARBA00022475"/>
    </source>
</evidence>
<accession>G2JBF6</accession>
<dbReference type="GO" id="GO:0055085">
    <property type="term" value="P:transmembrane transport"/>
    <property type="evidence" value="ECO:0007669"/>
    <property type="project" value="UniProtKB-ARBA"/>
</dbReference>
<dbReference type="InterPro" id="IPR027417">
    <property type="entry name" value="P-loop_NTPase"/>
</dbReference>
<dbReference type="OrthoDB" id="9802772at2"/>
<protein>
    <submittedName>
        <fullName evidence="10">Olugopeptide/dipeptide transport ATP-binding protein DppD</fullName>
    </submittedName>
</protein>
<dbReference type="Proteomes" id="UP000054051">
    <property type="component" value="Unassembled WGS sequence"/>
</dbReference>
<evidence type="ECO:0000256" key="5">
    <source>
        <dbReference type="ARBA" id="ARBA00022519"/>
    </source>
</evidence>
<sequence length="328" mass="35665">MKDAPLLVLKNLTVDFGGPPVVDHIHLNIVPGEVVGIVGESGSGKSVAMLAVMGLIDAPGRVRADEMRFNGQDLLHMPPRARRKIIGKEISMVFQDAQTSLNPSYTIGMQIKEVLRKHQGLRGAALQARALELLDQVGIPDAKNRTGSYVHQLSGGMNQRVMIAIAIACNPKLLIADEPTTALDVTIQAQIMRLLIELQQQRGMALILISHDLAVVSEVAQRVEVMYAGEIIETNRVPDIFETPHHPYTEALLAAIPERNIGAARLAALPGLVPGREDRPSGCLFAPRCRYVTDMCLPKRPEYAMHATGMVRCIHPLHFQSAGRSGAA</sequence>
<feature type="domain" description="ABC transporter" evidence="9">
    <location>
        <begin position="7"/>
        <end position="253"/>
    </location>
</feature>
<dbReference type="PANTHER" id="PTHR43297">
    <property type="entry name" value="OLIGOPEPTIDE TRANSPORT ATP-BINDING PROTEIN APPD"/>
    <property type="match status" value="1"/>
</dbReference>
<evidence type="ECO:0000256" key="8">
    <source>
        <dbReference type="ARBA" id="ARBA00023136"/>
    </source>
</evidence>
<dbReference type="RefSeq" id="WP_006683183.1">
    <property type="nucleotide sequence ID" value="NZ_CAFB01000062.1"/>
</dbReference>
<dbReference type="Pfam" id="PF08352">
    <property type="entry name" value="oligo_HPY"/>
    <property type="match status" value="1"/>
</dbReference>
<dbReference type="GO" id="GO:0016887">
    <property type="term" value="F:ATP hydrolysis activity"/>
    <property type="evidence" value="ECO:0007669"/>
    <property type="project" value="InterPro"/>
</dbReference>
<dbReference type="InterPro" id="IPR013563">
    <property type="entry name" value="Oligopep_ABC_C"/>
</dbReference>
<dbReference type="GO" id="GO:0015833">
    <property type="term" value="P:peptide transport"/>
    <property type="evidence" value="ECO:0007669"/>
    <property type="project" value="InterPro"/>
</dbReference>